<sequence>MALHIIGCTLKSFFMTCILKAVSLALALFTAASYAAPTAAVAMTAAVAPTAATAALAVPKYAPGPILVIIYANPFLPAAIVHDQDHAHNAVIDIAVRELSRLLPLLATEQGSQMTAA</sequence>
<name>A0AAD7FT98_9AGAR</name>
<evidence type="ECO:0000313" key="2">
    <source>
        <dbReference type="Proteomes" id="UP001221142"/>
    </source>
</evidence>
<evidence type="ECO:0000313" key="1">
    <source>
        <dbReference type="EMBL" id="KAJ7636391.1"/>
    </source>
</evidence>
<dbReference type="EMBL" id="JARKIF010000006">
    <property type="protein sequence ID" value="KAJ7636391.1"/>
    <property type="molecule type" value="Genomic_DNA"/>
</dbReference>
<protein>
    <submittedName>
        <fullName evidence="1">Uncharacterized protein</fullName>
    </submittedName>
</protein>
<reference evidence="1" key="1">
    <citation type="submission" date="2023-03" db="EMBL/GenBank/DDBJ databases">
        <title>Massive genome expansion in bonnet fungi (Mycena s.s.) driven by repeated elements and novel gene families across ecological guilds.</title>
        <authorList>
            <consortium name="Lawrence Berkeley National Laboratory"/>
            <person name="Harder C.B."/>
            <person name="Miyauchi S."/>
            <person name="Viragh M."/>
            <person name="Kuo A."/>
            <person name="Thoen E."/>
            <person name="Andreopoulos B."/>
            <person name="Lu D."/>
            <person name="Skrede I."/>
            <person name="Drula E."/>
            <person name="Henrissat B."/>
            <person name="Morin E."/>
            <person name="Kohler A."/>
            <person name="Barry K."/>
            <person name="LaButti K."/>
            <person name="Morin E."/>
            <person name="Salamov A."/>
            <person name="Lipzen A."/>
            <person name="Mereny Z."/>
            <person name="Hegedus B."/>
            <person name="Baldrian P."/>
            <person name="Stursova M."/>
            <person name="Weitz H."/>
            <person name="Taylor A."/>
            <person name="Grigoriev I.V."/>
            <person name="Nagy L.G."/>
            <person name="Martin F."/>
            <person name="Kauserud H."/>
        </authorList>
    </citation>
    <scope>NUCLEOTIDE SEQUENCE</scope>
    <source>
        <strain evidence="1">9284</strain>
    </source>
</reference>
<organism evidence="1 2">
    <name type="scientific">Roridomyces roridus</name>
    <dbReference type="NCBI Taxonomy" id="1738132"/>
    <lineage>
        <taxon>Eukaryota</taxon>
        <taxon>Fungi</taxon>
        <taxon>Dikarya</taxon>
        <taxon>Basidiomycota</taxon>
        <taxon>Agaricomycotina</taxon>
        <taxon>Agaricomycetes</taxon>
        <taxon>Agaricomycetidae</taxon>
        <taxon>Agaricales</taxon>
        <taxon>Marasmiineae</taxon>
        <taxon>Mycenaceae</taxon>
        <taxon>Roridomyces</taxon>
    </lineage>
</organism>
<accession>A0AAD7FT98</accession>
<gene>
    <name evidence="1" type="ORF">FB45DRAFT_1024512</name>
</gene>
<comment type="caution">
    <text evidence="1">The sequence shown here is derived from an EMBL/GenBank/DDBJ whole genome shotgun (WGS) entry which is preliminary data.</text>
</comment>
<dbReference type="Proteomes" id="UP001221142">
    <property type="component" value="Unassembled WGS sequence"/>
</dbReference>
<keyword evidence="2" id="KW-1185">Reference proteome</keyword>
<dbReference type="AlphaFoldDB" id="A0AAD7FT98"/>
<proteinExistence type="predicted"/>